<dbReference type="AlphaFoldDB" id="A0AAV7KXK2"/>
<sequence length="134" mass="15168">MGKLNQQCPGAAFATGASGPDAETLGSYQGFEVEEGGALKLEGEEMRGCSVFWRMDGADRVREQEEARDLQEQRYQQRNGEPDGQRSDQEAERHCNQLRSGESVAFSEKVTSHKRKIHSLKKRKRKGRKKKARK</sequence>
<evidence type="ECO:0000256" key="1">
    <source>
        <dbReference type="SAM" id="MobiDB-lite"/>
    </source>
</evidence>
<evidence type="ECO:0000313" key="2">
    <source>
        <dbReference type="EMBL" id="KAJ1082930.1"/>
    </source>
</evidence>
<feature type="compositionally biased region" description="Basic residues" evidence="1">
    <location>
        <begin position="112"/>
        <end position="134"/>
    </location>
</feature>
<reference evidence="2" key="1">
    <citation type="journal article" date="2022" name="bioRxiv">
        <title>Sequencing and chromosome-scale assembly of the giantPleurodeles waltlgenome.</title>
        <authorList>
            <person name="Brown T."/>
            <person name="Elewa A."/>
            <person name="Iarovenko S."/>
            <person name="Subramanian E."/>
            <person name="Araus A.J."/>
            <person name="Petzold A."/>
            <person name="Susuki M."/>
            <person name="Suzuki K.-i.T."/>
            <person name="Hayashi T."/>
            <person name="Toyoda A."/>
            <person name="Oliveira C."/>
            <person name="Osipova E."/>
            <person name="Leigh N.D."/>
            <person name="Simon A."/>
            <person name="Yun M.H."/>
        </authorList>
    </citation>
    <scope>NUCLEOTIDE SEQUENCE</scope>
    <source>
        <strain evidence="2">20211129_DDA</strain>
        <tissue evidence="2">Liver</tissue>
    </source>
</reference>
<organism evidence="2 3">
    <name type="scientific">Pleurodeles waltl</name>
    <name type="common">Iberian ribbed newt</name>
    <dbReference type="NCBI Taxonomy" id="8319"/>
    <lineage>
        <taxon>Eukaryota</taxon>
        <taxon>Metazoa</taxon>
        <taxon>Chordata</taxon>
        <taxon>Craniata</taxon>
        <taxon>Vertebrata</taxon>
        <taxon>Euteleostomi</taxon>
        <taxon>Amphibia</taxon>
        <taxon>Batrachia</taxon>
        <taxon>Caudata</taxon>
        <taxon>Salamandroidea</taxon>
        <taxon>Salamandridae</taxon>
        <taxon>Pleurodelinae</taxon>
        <taxon>Pleurodeles</taxon>
    </lineage>
</organism>
<gene>
    <name evidence="2" type="ORF">NDU88_003091</name>
</gene>
<accession>A0AAV7KXK2</accession>
<dbReference type="Proteomes" id="UP001066276">
    <property type="component" value="Chromosome 12"/>
</dbReference>
<proteinExistence type="predicted"/>
<protein>
    <submittedName>
        <fullName evidence="2">Uncharacterized protein</fullName>
    </submittedName>
</protein>
<comment type="caution">
    <text evidence="2">The sequence shown here is derived from an EMBL/GenBank/DDBJ whole genome shotgun (WGS) entry which is preliminary data.</text>
</comment>
<feature type="compositionally biased region" description="Basic and acidic residues" evidence="1">
    <location>
        <begin position="60"/>
        <end position="72"/>
    </location>
</feature>
<feature type="region of interest" description="Disordered" evidence="1">
    <location>
        <begin position="1"/>
        <end position="29"/>
    </location>
</feature>
<keyword evidence="3" id="KW-1185">Reference proteome</keyword>
<evidence type="ECO:0000313" key="3">
    <source>
        <dbReference type="Proteomes" id="UP001066276"/>
    </source>
</evidence>
<name>A0AAV7KXK2_PLEWA</name>
<dbReference type="EMBL" id="JANPWB010000016">
    <property type="protein sequence ID" value="KAJ1082930.1"/>
    <property type="molecule type" value="Genomic_DNA"/>
</dbReference>
<feature type="region of interest" description="Disordered" evidence="1">
    <location>
        <begin position="60"/>
        <end position="134"/>
    </location>
</feature>
<feature type="compositionally biased region" description="Basic and acidic residues" evidence="1">
    <location>
        <begin position="80"/>
        <end position="95"/>
    </location>
</feature>